<dbReference type="KEGG" id="psh:Psest_2087"/>
<dbReference type="Proteomes" id="UP000010820">
    <property type="component" value="Chromosome"/>
</dbReference>
<reference evidence="1 2" key="1">
    <citation type="submission" date="2011-10" db="EMBL/GenBank/DDBJ databases">
        <title>Complete sequence of chromosome of Pseudomonas stutzeri RCH2.</title>
        <authorList>
            <consortium name="US DOE Joint Genome Institute"/>
            <person name="Lucas S."/>
            <person name="Han J."/>
            <person name="Lapidus A."/>
            <person name="Cheng J.-F."/>
            <person name="Goodwin L."/>
            <person name="Pitluck S."/>
            <person name="Peters L."/>
            <person name="Ovchinnikova G."/>
            <person name="Zeytun A."/>
            <person name="Lu M."/>
            <person name="Detter J.C."/>
            <person name="Han C."/>
            <person name="Tapia R."/>
            <person name="Land M."/>
            <person name="Hauser L."/>
            <person name="Kyrpides N."/>
            <person name="Ivanova N."/>
            <person name="Pagani I."/>
            <person name="Chakraborty R."/>
            <person name="Arkin A."/>
            <person name="Dehal P."/>
            <person name="Wall J."/>
            <person name="Hazen T."/>
            <person name="Woyke T."/>
        </authorList>
    </citation>
    <scope>NUCLEOTIDE SEQUENCE [LARGE SCALE GENOMIC DNA]</scope>
    <source>
        <strain evidence="1 2">RCH2</strain>
    </source>
</reference>
<accession>L0GKV3</accession>
<gene>
    <name evidence="1" type="ORF">Psest_2087</name>
</gene>
<dbReference type="EMBL" id="CP003071">
    <property type="protein sequence ID" value="AGA86621.1"/>
    <property type="molecule type" value="Genomic_DNA"/>
</dbReference>
<proteinExistence type="predicted"/>
<dbReference type="AlphaFoldDB" id="L0GKV3"/>
<evidence type="ECO:0000313" key="2">
    <source>
        <dbReference type="Proteomes" id="UP000010820"/>
    </source>
</evidence>
<dbReference type="eggNOG" id="ENOG5031KGC">
    <property type="taxonomic scope" value="Bacteria"/>
</dbReference>
<protein>
    <submittedName>
        <fullName evidence="1">Uncharacterized protein</fullName>
    </submittedName>
</protein>
<dbReference type="STRING" id="644801.Psest_2087"/>
<organism evidence="1 2">
    <name type="scientific">Stutzerimonas stutzeri RCH2</name>
    <dbReference type="NCBI Taxonomy" id="644801"/>
    <lineage>
        <taxon>Bacteria</taxon>
        <taxon>Pseudomonadati</taxon>
        <taxon>Pseudomonadota</taxon>
        <taxon>Gammaproteobacteria</taxon>
        <taxon>Pseudomonadales</taxon>
        <taxon>Pseudomonadaceae</taxon>
        <taxon>Stutzerimonas</taxon>
    </lineage>
</organism>
<dbReference type="HOGENOM" id="CLU_3383373_0_0_6"/>
<evidence type="ECO:0000313" key="1">
    <source>
        <dbReference type="EMBL" id="AGA86621.1"/>
    </source>
</evidence>
<name>L0GKV3_STUST</name>
<sequence length="33" mass="3802">MKKLAEKIKQIASGKKAVEVTAPVEHPNFWMYQ</sequence>